<gene>
    <name evidence="8" type="ORF">ACFQS8_01095</name>
</gene>
<dbReference type="Pfam" id="PF13624">
    <property type="entry name" value="SurA_N_3"/>
    <property type="match status" value="1"/>
</dbReference>
<feature type="signal peptide" evidence="6">
    <location>
        <begin position="1"/>
        <end position="26"/>
    </location>
</feature>
<evidence type="ECO:0000313" key="8">
    <source>
        <dbReference type="EMBL" id="MFC7290199.1"/>
    </source>
</evidence>
<proteinExistence type="predicted"/>
<evidence type="ECO:0000256" key="6">
    <source>
        <dbReference type="SAM" id="SignalP"/>
    </source>
</evidence>
<organism evidence="8 9">
    <name type="scientific">Hirschia litorea</name>
    <dbReference type="NCBI Taxonomy" id="1199156"/>
    <lineage>
        <taxon>Bacteria</taxon>
        <taxon>Pseudomonadati</taxon>
        <taxon>Pseudomonadota</taxon>
        <taxon>Alphaproteobacteria</taxon>
        <taxon>Hyphomonadales</taxon>
        <taxon>Hyphomonadaceae</taxon>
        <taxon>Hirschia</taxon>
    </lineage>
</organism>
<reference evidence="9" key="1">
    <citation type="journal article" date="2019" name="Int. J. Syst. Evol. Microbiol.">
        <title>The Global Catalogue of Microorganisms (GCM) 10K type strain sequencing project: providing services to taxonomists for standard genome sequencing and annotation.</title>
        <authorList>
            <consortium name="The Broad Institute Genomics Platform"/>
            <consortium name="The Broad Institute Genome Sequencing Center for Infectious Disease"/>
            <person name="Wu L."/>
            <person name="Ma J."/>
        </authorList>
    </citation>
    <scope>NUCLEOTIDE SEQUENCE [LARGE SCALE GENOMIC DNA]</scope>
    <source>
        <strain evidence="9">CCUG 51308</strain>
    </source>
</reference>
<dbReference type="Pfam" id="PF00639">
    <property type="entry name" value="Rotamase"/>
    <property type="match status" value="1"/>
</dbReference>
<name>A0ABW2IGR8_9PROT</name>
<keyword evidence="2 6" id="KW-0732">Signal</keyword>
<evidence type="ECO:0000256" key="3">
    <source>
        <dbReference type="ARBA" id="ARBA00030642"/>
    </source>
</evidence>
<dbReference type="InterPro" id="IPR000297">
    <property type="entry name" value="PPIase_PpiC"/>
</dbReference>
<evidence type="ECO:0000313" key="9">
    <source>
        <dbReference type="Proteomes" id="UP001596492"/>
    </source>
</evidence>
<evidence type="ECO:0000256" key="1">
    <source>
        <dbReference type="ARBA" id="ARBA00018370"/>
    </source>
</evidence>
<dbReference type="SUPFAM" id="SSF109998">
    <property type="entry name" value="Triger factor/SurA peptide-binding domain-like"/>
    <property type="match status" value="1"/>
</dbReference>
<dbReference type="PANTHER" id="PTHR47637:SF1">
    <property type="entry name" value="CHAPERONE SURA"/>
    <property type="match status" value="1"/>
</dbReference>
<dbReference type="EMBL" id="JBHTBR010000002">
    <property type="protein sequence ID" value="MFC7290199.1"/>
    <property type="molecule type" value="Genomic_DNA"/>
</dbReference>
<keyword evidence="5" id="KW-0697">Rotamase</keyword>
<evidence type="ECO:0000256" key="2">
    <source>
        <dbReference type="ARBA" id="ARBA00022729"/>
    </source>
</evidence>
<dbReference type="InterPro" id="IPR046357">
    <property type="entry name" value="PPIase_dom_sf"/>
</dbReference>
<evidence type="ECO:0000256" key="4">
    <source>
        <dbReference type="ARBA" id="ARBA00031484"/>
    </source>
</evidence>
<dbReference type="Proteomes" id="UP001596492">
    <property type="component" value="Unassembled WGS sequence"/>
</dbReference>
<evidence type="ECO:0000256" key="5">
    <source>
        <dbReference type="PROSITE-ProRule" id="PRU00278"/>
    </source>
</evidence>
<sequence>MTRFTSRLKKLAIVSTSFLVCSPLLTAPLTASAQEAPAVEASEGIVAIVNDKPITYEDVRQRTQFILISLGVAPNEETIRQAQTRAVESLIDEKLQMEEAAEYDLEVSEEEIDEAIANLAAGSNVTVDAFLASLAQRGLNPRTLRDQIRADTAWRQLVGGRFGSRVRISDLQIDDNLERLEKNLDETQYRIAEIFLPASGQEEFAQVFQGAWELKRQIEAGTAPFGAVARQFSASPTASAGGEVGWLGETQLKAAYADQIKALQGPGITEPIMTDNGVYLISLINKQAPVEAELSGFDLKQIYATGANAEAAVSEAASQINSCSNLNAETAAAANVKFADLGETKIEELSTSYFDFFNALPEGGKSQILNLNDDKAALVFVCSRIMSRGSMPTREEVEDKLHGEMVEMMASRYLRDLRREATIIRR</sequence>
<protein>
    <recommendedName>
        <fullName evidence="1">Parvulin-like PPIase</fullName>
    </recommendedName>
    <alternativeName>
        <fullName evidence="3">Peptidyl-prolyl cis-trans isomerase plp</fullName>
    </alternativeName>
    <alternativeName>
        <fullName evidence="4">Rotamase plp</fullName>
    </alternativeName>
</protein>
<dbReference type="SUPFAM" id="SSF54534">
    <property type="entry name" value="FKBP-like"/>
    <property type="match status" value="1"/>
</dbReference>
<dbReference type="Gene3D" id="3.10.50.40">
    <property type="match status" value="1"/>
</dbReference>
<evidence type="ECO:0000259" key="7">
    <source>
        <dbReference type="PROSITE" id="PS50198"/>
    </source>
</evidence>
<dbReference type="RefSeq" id="WP_382164890.1">
    <property type="nucleotide sequence ID" value="NZ_JBHTBR010000002.1"/>
</dbReference>
<keyword evidence="5" id="KW-0413">Isomerase</keyword>
<dbReference type="InterPro" id="IPR023058">
    <property type="entry name" value="PPIase_PpiC_CS"/>
</dbReference>
<keyword evidence="9" id="KW-1185">Reference proteome</keyword>
<feature type="domain" description="PpiC" evidence="7">
    <location>
        <begin position="186"/>
        <end position="285"/>
    </location>
</feature>
<dbReference type="PANTHER" id="PTHR47637">
    <property type="entry name" value="CHAPERONE SURA"/>
    <property type="match status" value="1"/>
</dbReference>
<accession>A0ABW2IGR8</accession>
<dbReference type="PROSITE" id="PS01096">
    <property type="entry name" value="PPIC_PPIASE_1"/>
    <property type="match status" value="1"/>
</dbReference>
<dbReference type="PROSITE" id="PS50198">
    <property type="entry name" value="PPIC_PPIASE_2"/>
    <property type="match status" value="1"/>
</dbReference>
<feature type="chain" id="PRO_5047422348" description="Parvulin-like PPIase" evidence="6">
    <location>
        <begin position="27"/>
        <end position="426"/>
    </location>
</feature>
<dbReference type="InterPro" id="IPR027304">
    <property type="entry name" value="Trigger_fact/SurA_dom_sf"/>
</dbReference>
<dbReference type="Gene3D" id="1.10.4030.10">
    <property type="entry name" value="Porin chaperone SurA, peptide-binding domain"/>
    <property type="match status" value="1"/>
</dbReference>
<dbReference type="InterPro" id="IPR050280">
    <property type="entry name" value="OMP_Chaperone_SurA"/>
</dbReference>
<comment type="caution">
    <text evidence="8">The sequence shown here is derived from an EMBL/GenBank/DDBJ whole genome shotgun (WGS) entry which is preliminary data.</text>
</comment>